<evidence type="ECO:0000313" key="2">
    <source>
        <dbReference type="Proteomes" id="UP000183987"/>
    </source>
</evidence>
<gene>
    <name evidence="1" type="ORF">SAMN05444339_102294</name>
</gene>
<proteinExistence type="predicted"/>
<sequence length="108" mass="11081">MTVPITVLLTRLADELNRAADLAARVEATMHHGANLSGQDRSNLQNLDLLTQSLADLSRFASALGEAAPATPVNAAKALDALHLGAVAARLAGADASTDPTHGDVSVF</sequence>
<name>A0A1M4WZP9_LOKAT</name>
<reference evidence="2" key="1">
    <citation type="submission" date="2016-11" db="EMBL/GenBank/DDBJ databases">
        <authorList>
            <person name="Varghese N."/>
            <person name="Submissions S."/>
        </authorList>
    </citation>
    <scope>NUCLEOTIDE SEQUENCE [LARGE SCALE GENOMIC DNA]</scope>
    <source>
        <strain evidence="2">DSM 29326</strain>
    </source>
</reference>
<protein>
    <submittedName>
        <fullName evidence="1">Uncharacterized protein</fullName>
    </submittedName>
</protein>
<dbReference type="Proteomes" id="UP000183987">
    <property type="component" value="Unassembled WGS sequence"/>
</dbReference>
<accession>A0A1M4WZP9</accession>
<evidence type="ECO:0000313" key="1">
    <source>
        <dbReference type="EMBL" id="SHE86736.1"/>
    </source>
</evidence>
<dbReference type="EMBL" id="FQUE01000002">
    <property type="protein sequence ID" value="SHE86736.1"/>
    <property type="molecule type" value="Genomic_DNA"/>
</dbReference>
<dbReference type="AlphaFoldDB" id="A0A1M4WZP9"/>
<dbReference type="OrthoDB" id="9997841at2"/>
<dbReference type="STRING" id="366533.SAMN05444339_102294"/>
<keyword evidence="2" id="KW-1185">Reference proteome</keyword>
<dbReference type="RefSeq" id="WP_072856427.1">
    <property type="nucleotide sequence ID" value="NZ_FQUE01000002.1"/>
</dbReference>
<organism evidence="1 2">
    <name type="scientific">Loktanella atrilutea</name>
    <dbReference type="NCBI Taxonomy" id="366533"/>
    <lineage>
        <taxon>Bacteria</taxon>
        <taxon>Pseudomonadati</taxon>
        <taxon>Pseudomonadota</taxon>
        <taxon>Alphaproteobacteria</taxon>
        <taxon>Rhodobacterales</taxon>
        <taxon>Roseobacteraceae</taxon>
        <taxon>Loktanella</taxon>
    </lineage>
</organism>